<evidence type="ECO:0000256" key="8">
    <source>
        <dbReference type="SAM" id="Phobius"/>
    </source>
</evidence>
<comment type="subcellular location">
    <subcellularLocation>
        <location evidence="1">Cell membrane</location>
        <topology evidence="1">Multi-pass membrane protein</topology>
    </subcellularLocation>
</comment>
<evidence type="ECO:0000256" key="6">
    <source>
        <dbReference type="ARBA" id="ARBA00023136"/>
    </source>
</evidence>
<accession>A0A0D3JKT9</accession>
<dbReference type="Gene3D" id="1.20.1250.20">
    <property type="entry name" value="MFS general substrate transporter like domains"/>
    <property type="match status" value="1"/>
</dbReference>
<dbReference type="RefSeq" id="XP_005776553.1">
    <property type="nucleotide sequence ID" value="XM_005776496.1"/>
</dbReference>
<proteinExistence type="predicted"/>
<feature type="transmembrane region" description="Helical" evidence="8">
    <location>
        <begin position="215"/>
        <end position="236"/>
    </location>
</feature>
<feature type="compositionally biased region" description="Low complexity" evidence="7">
    <location>
        <begin position="257"/>
        <end position="266"/>
    </location>
</feature>
<evidence type="ECO:0000256" key="5">
    <source>
        <dbReference type="ARBA" id="ARBA00022989"/>
    </source>
</evidence>
<keyword evidence="4 8" id="KW-0812">Transmembrane</keyword>
<keyword evidence="6 8" id="KW-0472">Membrane</keyword>
<feature type="transmembrane region" description="Helical" evidence="8">
    <location>
        <begin position="134"/>
        <end position="153"/>
    </location>
</feature>
<sequence>MEASANSVRSPTSSALLREPLLKSSGSKVTLRIASSSSQSKLPKIDDEERAAAKSFVQQLRQLPNEVYVVLLVDFLNSYRSFGFRAVQYQYLTNVFGLSDLEAGSLLGMQAWLLVVFGILGAMLVDAFGVRATALSALSVSVAVLSTSIYTVALKKLTTRANRAFAFGIQYGVFNLSGALADVAADMLRPHDFKLPDWLPRSVLGGYTHMSGLRVHVLVTWFAVLAALAVVVPLLFDSMVVPTEETDRPEGRAAAAFPTSSSGGYSSPPPFTPAELASLRDRATAEERTRGFLIARAPKAKPPLPSLAPSPIFGRANVEALEKATSPKSWLAAASASLLRAAENIRDLCALREFWRALWLSICLILLSKQWGDMDQLLPAFLERHFGVNSPIFTIHSINMWVCMVGPSVAASLTAHLDDFRVMLPGMWLMAFSPVWLAYDPGIPASITWVFLLSVGEVIWSPRQSAWVANLAPDGREGVFLALLSLKTLVTALPSTMLNGWLNMHFQPNCESCRDTIGHFCSESLNISAGDAQSLGVNTAVPMHACRAEESGHLCVGGDFSPRLVTPLDSSSFLQCPSTCVECPGWESHASEMWFIVLICSISSPLMVSLSLRFLRGEDDKATSACRIE</sequence>
<keyword evidence="3" id="KW-1003">Cell membrane</keyword>
<keyword evidence="2" id="KW-0813">Transport</keyword>
<dbReference type="PANTHER" id="PTHR23517">
    <property type="entry name" value="RESISTANCE PROTEIN MDTM, PUTATIVE-RELATED-RELATED"/>
    <property type="match status" value="1"/>
</dbReference>
<evidence type="ECO:0000256" key="3">
    <source>
        <dbReference type="ARBA" id="ARBA00022475"/>
    </source>
</evidence>
<protein>
    <recommendedName>
        <fullName evidence="11">Major facilitator superfamily (MFS) profile domain-containing protein</fullName>
    </recommendedName>
</protein>
<evidence type="ECO:0000256" key="1">
    <source>
        <dbReference type="ARBA" id="ARBA00004651"/>
    </source>
</evidence>
<dbReference type="Proteomes" id="UP000013827">
    <property type="component" value="Unassembled WGS sequence"/>
</dbReference>
<keyword evidence="10" id="KW-1185">Reference proteome</keyword>
<dbReference type="EnsemblProtists" id="EOD24124">
    <property type="protein sequence ID" value="EOD24124"/>
    <property type="gene ID" value="EMIHUDRAFT_238952"/>
</dbReference>
<evidence type="ECO:0000256" key="2">
    <source>
        <dbReference type="ARBA" id="ARBA00022448"/>
    </source>
</evidence>
<dbReference type="PANTHER" id="PTHR23517:SF3">
    <property type="entry name" value="INTEGRAL MEMBRANE TRANSPORT PROTEIN"/>
    <property type="match status" value="1"/>
</dbReference>
<organism evidence="9 10">
    <name type="scientific">Emiliania huxleyi (strain CCMP1516)</name>
    <dbReference type="NCBI Taxonomy" id="280463"/>
    <lineage>
        <taxon>Eukaryota</taxon>
        <taxon>Haptista</taxon>
        <taxon>Haptophyta</taxon>
        <taxon>Prymnesiophyceae</taxon>
        <taxon>Isochrysidales</taxon>
        <taxon>Noelaerhabdaceae</taxon>
        <taxon>Emiliania</taxon>
    </lineage>
</organism>
<dbReference type="eggNOG" id="ENOG502R8XF">
    <property type="taxonomic scope" value="Eukaryota"/>
</dbReference>
<dbReference type="SUPFAM" id="SSF103473">
    <property type="entry name" value="MFS general substrate transporter"/>
    <property type="match status" value="1"/>
</dbReference>
<dbReference type="OMA" id="CASMQEN"/>
<dbReference type="KEGG" id="ehx:EMIHUDRAFT_238952"/>
<feature type="transmembrane region" description="Helical" evidence="8">
    <location>
        <begin position="111"/>
        <end position="128"/>
    </location>
</feature>
<dbReference type="HOGENOM" id="CLU_435087_0_0_1"/>
<evidence type="ECO:0008006" key="11">
    <source>
        <dbReference type="Google" id="ProtNLM"/>
    </source>
</evidence>
<dbReference type="GeneID" id="17269667"/>
<evidence type="ECO:0000256" key="4">
    <source>
        <dbReference type="ARBA" id="ARBA00022692"/>
    </source>
</evidence>
<name>A0A0D3JKT9_EMIH1</name>
<reference evidence="10" key="1">
    <citation type="journal article" date="2013" name="Nature">
        <title>Pan genome of the phytoplankton Emiliania underpins its global distribution.</title>
        <authorList>
            <person name="Read B.A."/>
            <person name="Kegel J."/>
            <person name="Klute M.J."/>
            <person name="Kuo A."/>
            <person name="Lefebvre S.C."/>
            <person name="Maumus F."/>
            <person name="Mayer C."/>
            <person name="Miller J."/>
            <person name="Monier A."/>
            <person name="Salamov A."/>
            <person name="Young J."/>
            <person name="Aguilar M."/>
            <person name="Claverie J.M."/>
            <person name="Frickenhaus S."/>
            <person name="Gonzalez K."/>
            <person name="Herman E.K."/>
            <person name="Lin Y.C."/>
            <person name="Napier J."/>
            <person name="Ogata H."/>
            <person name="Sarno A.F."/>
            <person name="Shmutz J."/>
            <person name="Schroeder D."/>
            <person name="de Vargas C."/>
            <person name="Verret F."/>
            <person name="von Dassow P."/>
            <person name="Valentin K."/>
            <person name="Van de Peer Y."/>
            <person name="Wheeler G."/>
            <person name="Dacks J.B."/>
            <person name="Delwiche C.F."/>
            <person name="Dyhrman S.T."/>
            <person name="Glockner G."/>
            <person name="John U."/>
            <person name="Richards T."/>
            <person name="Worden A.Z."/>
            <person name="Zhang X."/>
            <person name="Grigoriev I.V."/>
            <person name="Allen A.E."/>
            <person name="Bidle K."/>
            <person name="Borodovsky M."/>
            <person name="Bowler C."/>
            <person name="Brownlee C."/>
            <person name="Cock J.M."/>
            <person name="Elias M."/>
            <person name="Gladyshev V.N."/>
            <person name="Groth M."/>
            <person name="Guda C."/>
            <person name="Hadaegh A."/>
            <person name="Iglesias-Rodriguez M.D."/>
            <person name="Jenkins J."/>
            <person name="Jones B.M."/>
            <person name="Lawson T."/>
            <person name="Leese F."/>
            <person name="Lindquist E."/>
            <person name="Lobanov A."/>
            <person name="Lomsadze A."/>
            <person name="Malik S.B."/>
            <person name="Marsh M.E."/>
            <person name="Mackinder L."/>
            <person name="Mock T."/>
            <person name="Mueller-Roeber B."/>
            <person name="Pagarete A."/>
            <person name="Parker M."/>
            <person name="Probert I."/>
            <person name="Quesneville H."/>
            <person name="Raines C."/>
            <person name="Rensing S.A."/>
            <person name="Riano-Pachon D.M."/>
            <person name="Richier S."/>
            <person name="Rokitta S."/>
            <person name="Shiraiwa Y."/>
            <person name="Soanes D.M."/>
            <person name="van der Giezen M."/>
            <person name="Wahlund T.M."/>
            <person name="Williams B."/>
            <person name="Wilson W."/>
            <person name="Wolfe G."/>
            <person name="Wurch L.L."/>
        </authorList>
    </citation>
    <scope>NUCLEOTIDE SEQUENCE</scope>
</reference>
<dbReference type="AlphaFoldDB" id="A0A0D3JKT9"/>
<dbReference type="PaxDb" id="2903-EOD24124"/>
<evidence type="ECO:0000313" key="9">
    <source>
        <dbReference type="EnsemblProtists" id="EOD24124"/>
    </source>
</evidence>
<dbReference type="InterPro" id="IPR050171">
    <property type="entry name" value="MFS_Transporters"/>
</dbReference>
<evidence type="ECO:0000256" key="7">
    <source>
        <dbReference type="SAM" id="MobiDB-lite"/>
    </source>
</evidence>
<feature type="region of interest" description="Disordered" evidence="7">
    <location>
        <begin position="247"/>
        <end position="267"/>
    </location>
</feature>
<keyword evidence="5 8" id="KW-1133">Transmembrane helix</keyword>
<dbReference type="InterPro" id="IPR036259">
    <property type="entry name" value="MFS_trans_sf"/>
</dbReference>
<dbReference type="GO" id="GO:0005886">
    <property type="term" value="C:plasma membrane"/>
    <property type="evidence" value="ECO:0007669"/>
    <property type="project" value="UniProtKB-SubCell"/>
</dbReference>
<evidence type="ECO:0000313" key="10">
    <source>
        <dbReference type="Proteomes" id="UP000013827"/>
    </source>
</evidence>
<reference evidence="9" key="2">
    <citation type="submission" date="2024-10" db="UniProtKB">
        <authorList>
            <consortium name="EnsemblProtists"/>
        </authorList>
    </citation>
    <scope>IDENTIFICATION</scope>
</reference>